<dbReference type="EMBL" id="JANFMP010000010">
    <property type="protein sequence ID" value="MDG4526868.1"/>
    <property type="molecule type" value="Genomic_DNA"/>
</dbReference>
<accession>A0A9X4N0Q2</accession>
<dbReference type="InterPro" id="IPR036890">
    <property type="entry name" value="HATPase_C_sf"/>
</dbReference>
<keyword evidence="3" id="KW-0418">Kinase</keyword>
<name>A0A9X4N0Q2_STRSU</name>
<keyword evidence="1" id="KW-0472">Membrane</keyword>
<feature type="transmembrane region" description="Helical" evidence="1">
    <location>
        <begin position="243"/>
        <end position="265"/>
    </location>
</feature>
<evidence type="ECO:0000259" key="2">
    <source>
        <dbReference type="Pfam" id="PF06580"/>
    </source>
</evidence>
<dbReference type="InterPro" id="IPR051552">
    <property type="entry name" value="HptR"/>
</dbReference>
<dbReference type="PANTHER" id="PTHR42713:SF2">
    <property type="entry name" value="TWO-COMPONENT SENSOR KINASE YESM"/>
    <property type="match status" value="1"/>
</dbReference>
<gene>
    <name evidence="3" type="ORF">NOL13_05525</name>
</gene>
<evidence type="ECO:0000256" key="1">
    <source>
        <dbReference type="SAM" id="Phobius"/>
    </source>
</evidence>
<dbReference type="InterPro" id="IPR010559">
    <property type="entry name" value="Sig_transdc_His_kin_internal"/>
</dbReference>
<dbReference type="GO" id="GO:0000155">
    <property type="term" value="F:phosphorelay sensor kinase activity"/>
    <property type="evidence" value="ECO:0007669"/>
    <property type="project" value="InterPro"/>
</dbReference>
<reference evidence="3" key="1">
    <citation type="submission" date="2022-07" db="EMBL/GenBank/DDBJ databases">
        <title>Whole Genome Sequencing of Streptococcus suis.</title>
        <authorList>
            <person name="Dai X."/>
            <person name="Huang J."/>
            <person name="Wang L."/>
        </authorList>
    </citation>
    <scope>NUCLEOTIDE SEQUENCE</scope>
    <source>
        <strain evidence="3">XNB2</strain>
    </source>
</reference>
<dbReference type="SUPFAM" id="SSF55874">
    <property type="entry name" value="ATPase domain of HSP90 chaperone/DNA topoisomerase II/histidine kinase"/>
    <property type="match status" value="1"/>
</dbReference>
<organism evidence="3 4">
    <name type="scientific">Streptococcus suis</name>
    <dbReference type="NCBI Taxonomy" id="1307"/>
    <lineage>
        <taxon>Bacteria</taxon>
        <taxon>Bacillati</taxon>
        <taxon>Bacillota</taxon>
        <taxon>Bacilli</taxon>
        <taxon>Lactobacillales</taxon>
        <taxon>Streptococcaceae</taxon>
        <taxon>Streptococcus</taxon>
    </lineage>
</organism>
<dbReference type="Proteomes" id="UP001152875">
    <property type="component" value="Unassembled WGS sequence"/>
</dbReference>
<feature type="transmembrane region" description="Helical" evidence="1">
    <location>
        <begin position="12"/>
        <end position="33"/>
    </location>
</feature>
<keyword evidence="1" id="KW-1133">Transmembrane helix</keyword>
<keyword evidence="1" id="KW-0812">Transmembrane</keyword>
<dbReference type="Gene3D" id="3.30.565.10">
    <property type="entry name" value="Histidine kinase-like ATPase, C-terminal domain"/>
    <property type="match status" value="1"/>
</dbReference>
<dbReference type="GO" id="GO:0016020">
    <property type="term" value="C:membrane"/>
    <property type="evidence" value="ECO:0007669"/>
    <property type="project" value="InterPro"/>
</dbReference>
<keyword evidence="3" id="KW-0808">Transferase</keyword>
<dbReference type="RefSeq" id="WP_029175563.1">
    <property type="nucleotide sequence ID" value="NZ_JANFMO010000013.1"/>
</dbReference>
<evidence type="ECO:0000313" key="4">
    <source>
        <dbReference type="Proteomes" id="UP001152875"/>
    </source>
</evidence>
<dbReference type="Pfam" id="PF06580">
    <property type="entry name" value="His_kinase"/>
    <property type="match status" value="1"/>
</dbReference>
<comment type="caution">
    <text evidence="3">The sequence shown here is derived from an EMBL/GenBank/DDBJ whole genome shotgun (WGS) entry which is preliminary data.</text>
</comment>
<feature type="domain" description="Signal transduction histidine kinase internal region" evidence="2">
    <location>
        <begin position="335"/>
        <end position="411"/>
    </location>
</feature>
<evidence type="ECO:0000313" key="3">
    <source>
        <dbReference type="EMBL" id="MDG4526868.1"/>
    </source>
</evidence>
<proteinExistence type="predicted"/>
<dbReference type="PANTHER" id="PTHR42713">
    <property type="entry name" value="HISTIDINE KINASE-RELATED"/>
    <property type="match status" value="1"/>
</dbReference>
<dbReference type="AlphaFoldDB" id="A0A9X4N0Q2"/>
<sequence>MKKVLIHTLLKSYSLLVIGIVIFFASILSYISWYQYDTNRIRIQQEVADGLKEELDYYQGRVGNYLADYITDRDRLDSLYHYFQLSPSQYQVWLLSHPHLMVKRISLQDSVRTLYLYYPFVEGVDIAPMDANTVFVSTSDLKSGKKVAAENYKAPQHSISMTLFSPSTTEGIATIYVTIDADLLEQYIQRKTDLPMTVRVQDSLDREFYSLRPDVTSPPLSYRMSGDLQIAVGVDQQHAIEKVGSLVGIIFLGSSCLVALLLLVLRRVFKRYEVQVLDIVDTMQQIRGEDRHLRLQTDNKEQEMYLISSEINQMLDAMDQSIQDIYRLQLAQKDANMRALQAQINPHFLYNTLEFFRMYAVSKQMDELGDMIYEFSSLLRSSVTQAKMTTVAEELSFCEKHSYICQIRYPRSIAYAYQMDPGCERVEIPRFVIQPLVENYFVHGVDLKRKDNALSVKALKHGQDMEILIRDNGKGMNAETLEAYKHLLASRELSQENRSQSIGLRNVHERLLLYFGDRYQIELDSKEGEGVTYSILFEGVFPQGNEHDAQDVSS</sequence>
<protein>
    <submittedName>
        <fullName evidence="3">Sensor histidine kinase</fullName>
    </submittedName>
</protein>